<dbReference type="InParanoid" id="A0A1X7VV05"/>
<evidence type="ECO:0000313" key="1">
    <source>
        <dbReference type="EnsemblMetazoa" id="Aqu2.1.43233_001"/>
    </source>
</evidence>
<dbReference type="OrthoDB" id="6436535at2759"/>
<organism evidence="1">
    <name type="scientific">Amphimedon queenslandica</name>
    <name type="common">Sponge</name>
    <dbReference type="NCBI Taxonomy" id="400682"/>
    <lineage>
        <taxon>Eukaryota</taxon>
        <taxon>Metazoa</taxon>
        <taxon>Porifera</taxon>
        <taxon>Demospongiae</taxon>
        <taxon>Heteroscleromorpha</taxon>
        <taxon>Haplosclerida</taxon>
        <taxon>Niphatidae</taxon>
        <taxon>Amphimedon</taxon>
    </lineage>
</organism>
<dbReference type="EnsemblMetazoa" id="Aqu2.1.43233_001">
    <property type="protein sequence ID" value="Aqu2.1.43233_001"/>
    <property type="gene ID" value="Aqu2.1.43233"/>
</dbReference>
<accession>A0A1X7VV05</accession>
<protein>
    <submittedName>
        <fullName evidence="1">Uncharacterized protein</fullName>
    </submittedName>
</protein>
<dbReference type="OMA" id="PTTEACH"/>
<proteinExistence type="predicted"/>
<dbReference type="AlphaFoldDB" id="A0A1X7VV05"/>
<reference evidence="1" key="1">
    <citation type="submission" date="2017-05" db="UniProtKB">
        <authorList>
            <consortium name="EnsemblMetazoa"/>
        </authorList>
    </citation>
    <scope>IDENTIFICATION</scope>
</reference>
<dbReference type="PANTHER" id="PTHR22954">
    <property type="entry name" value="RETROVIRAL PROTEASE-RELATED"/>
    <property type="match status" value="1"/>
</dbReference>
<dbReference type="InterPro" id="IPR005312">
    <property type="entry name" value="DUF1759"/>
</dbReference>
<sequence>MDAVALKRSRAGHKAVATRRMKEVGDAVAAATETDVIKLEQWKKGLKDTFDTLKRLDEALMPHIDPGDVNTEIEESERINDEIFTAMAIVEGALVERDRHSPSTSLLAATTSTSSSNVTRLPKLSLKHFSGSLTGWSSFWDSYKAAVHDNATLSAVEKFTYLQAFLEGKARDAIAGLPLTEVNYTVAIGL</sequence>
<name>A0A1X7VV05_AMPQE</name>
<dbReference type="Pfam" id="PF03564">
    <property type="entry name" value="DUF1759"/>
    <property type="match status" value="1"/>
</dbReference>
<dbReference type="PANTHER" id="PTHR22954:SF3">
    <property type="entry name" value="PROTEIN CBG08539"/>
    <property type="match status" value="1"/>
</dbReference>